<accession>A0A4U0S349</accession>
<dbReference type="OrthoDB" id="358773at2"/>
<proteinExistence type="predicted"/>
<gene>
    <name evidence="2" type="ORF">FCI23_36220</name>
</gene>
<dbReference type="Proteomes" id="UP000305778">
    <property type="component" value="Unassembled WGS sequence"/>
</dbReference>
<dbReference type="PANTHER" id="PTHR40037:SF1">
    <property type="entry name" value="PHOSPHOESTERASE SAOUHSC_00951-RELATED"/>
    <property type="match status" value="1"/>
</dbReference>
<name>A0A4U0S349_9ACTN</name>
<organism evidence="2 3">
    <name type="scientific">Actinacidiphila oryziradicis</name>
    <dbReference type="NCBI Taxonomy" id="2571141"/>
    <lineage>
        <taxon>Bacteria</taxon>
        <taxon>Bacillati</taxon>
        <taxon>Actinomycetota</taxon>
        <taxon>Actinomycetes</taxon>
        <taxon>Kitasatosporales</taxon>
        <taxon>Streptomycetaceae</taxon>
        <taxon>Actinacidiphila</taxon>
    </lineage>
</organism>
<dbReference type="Gene3D" id="3.90.1140.10">
    <property type="entry name" value="Cyclic phosphodiesterase"/>
    <property type="match status" value="1"/>
</dbReference>
<protein>
    <submittedName>
        <fullName evidence="2">2'-5' RNA ligase family protein</fullName>
    </submittedName>
</protein>
<dbReference type="InterPro" id="IPR009097">
    <property type="entry name" value="Cyclic_Pdiesterase"/>
</dbReference>
<evidence type="ECO:0000313" key="2">
    <source>
        <dbReference type="EMBL" id="TKA03302.1"/>
    </source>
</evidence>
<dbReference type="SUPFAM" id="SSF55144">
    <property type="entry name" value="LigT-like"/>
    <property type="match status" value="1"/>
</dbReference>
<comment type="caution">
    <text evidence="2">The sequence shown here is derived from an EMBL/GenBank/DDBJ whole genome shotgun (WGS) entry which is preliminary data.</text>
</comment>
<keyword evidence="3" id="KW-1185">Reference proteome</keyword>
<feature type="region of interest" description="Disordered" evidence="1">
    <location>
        <begin position="1"/>
        <end position="27"/>
    </location>
</feature>
<reference evidence="2 3" key="1">
    <citation type="submission" date="2019-04" db="EMBL/GenBank/DDBJ databases">
        <title>Streptomyces oryziradicis sp. nov., a novel actinomycete isolated from rhizosphere soil of rice (Oryza sativa L.).</title>
        <authorList>
            <person name="Li C."/>
        </authorList>
    </citation>
    <scope>NUCLEOTIDE SEQUENCE [LARGE SCALE GENOMIC DNA]</scope>
    <source>
        <strain evidence="2 3">NEAU-C40</strain>
    </source>
</reference>
<dbReference type="EMBL" id="SUMC01000053">
    <property type="protein sequence ID" value="TKA03302.1"/>
    <property type="molecule type" value="Genomic_DNA"/>
</dbReference>
<evidence type="ECO:0000313" key="3">
    <source>
        <dbReference type="Proteomes" id="UP000305778"/>
    </source>
</evidence>
<keyword evidence="2" id="KW-0436">Ligase</keyword>
<dbReference type="PANTHER" id="PTHR40037">
    <property type="entry name" value="PHOSPHOESTERASE YJCG-RELATED"/>
    <property type="match status" value="1"/>
</dbReference>
<feature type="region of interest" description="Disordered" evidence="1">
    <location>
        <begin position="210"/>
        <end position="242"/>
    </location>
</feature>
<dbReference type="InterPro" id="IPR050580">
    <property type="entry name" value="2H_phosphoesterase_YjcG-like"/>
</dbReference>
<evidence type="ECO:0000256" key="1">
    <source>
        <dbReference type="SAM" id="MobiDB-lite"/>
    </source>
</evidence>
<sequence length="242" mass="25898">MGRAPVTLTSGPISPETRPGDERGERVGNCTNRIIGVSIAVPEPYGSLIQQRRAGFGDPLAHSIATHVTLLPPTEVDEAVLPAFREHLELVAAAGCSFRMRLDGTATFRPLSPVVYVELREGAASCADLQERVRSGPVQRELQFPYHPHVTIAHCIAEEAMDLAQRELADFTASWTANGFSLYEQGPDGVWRKLYDYLFALGLAPVVPHQHSAGEGGSKGAGKSAAKGKGKGKGRTATSSTR</sequence>
<dbReference type="Pfam" id="PF13563">
    <property type="entry name" value="2_5_RNA_ligase2"/>
    <property type="match status" value="1"/>
</dbReference>
<dbReference type="GO" id="GO:0016874">
    <property type="term" value="F:ligase activity"/>
    <property type="evidence" value="ECO:0007669"/>
    <property type="project" value="UniProtKB-KW"/>
</dbReference>
<dbReference type="AlphaFoldDB" id="A0A4U0S349"/>